<dbReference type="EMBL" id="MK580972">
    <property type="protein sequence ID" value="QBP06412.1"/>
    <property type="molecule type" value="Genomic_DNA"/>
</dbReference>
<dbReference type="RefSeq" id="YP_009844562.1">
    <property type="nucleotide sequence ID" value="NC_048755.1"/>
</dbReference>
<evidence type="ECO:0000313" key="2">
    <source>
        <dbReference type="Proteomes" id="UP000294655"/>
    </source>
</evidence>
<name>A0A482IEN1_9CAUD</name>
<sequence>MTRQKQMTPVVLTENEMQLLSQYASNTFMKIFGEFIETTDYGDFRYRLSYDQIAEVYGTLAFLEEEGYSV</sequence>
<protein>
    <submittedName>
        <fullName evidence="1">Uncharacterized protein</fullName>
    </submittedName>
</protein>
<evidence type="ECO:0000313" key="1">
    <source>
        <dbReference type="EMBL" id="QBP06412.1"/>
    </source>
</evidence>
<dbReference type="Proteomes" id="UP000294655">
    <property type="component" value="Segment"/>
</dbReference>
<dbReference type="GeneID" id="55614886"/>
<dbReference type="KEGG" id="vg:55614886"/>
<proteinExistence type="predicted"/>
<accession>A0A482IEN1</accession>
<organism evidence="1 2">
    <name type="scientific">Stenotrophomonas phage YB07</name>
    <dbReference type="NCBI Taxonomy" id="2555548"/>
    <lineage>
        <taxon>Viruses</taxon>
        <taxon>Duplodnaviria</taxon>
        <taxon>Heunggongvirae</taxon>
        <taxon>Uroviricota</taxon>
        <taxon>Caudoviricetes</taxon>
        <taxon>Menderavirus</taxon>
        <taxon>Menderavirus IMESM1</taxon>
    </lineage>
</organism>
<reference evidence="1 2" key="1">
    <citation type="submission" date="2019-02" db="EMBL/GenBank/DDBJ databases">
        <authorList>
            <person name="He Y."/>
            <person name="Shi H."/>
            <person name="Li J."/>
            <person name="Sun Y."/>
        </authorList>
    </citation>
    <scope>NUCLEOTIDE SEQUENCE [LARGE SCALE GENOMIC DNA]</scope>
</reference>